<evidence type="ECO:0000313" key="3">
    <source>
        <dbReference type="Proteomes" id="UP000799766"/>
    </source>
</evidence>
<keyword evidence="1" id="KW-1133">Transmembrane helix</keyword>
<reference evidence="2" key="1">
    <citation type="journal article" date="2020" name="Stud. Mycol.">
        <title>101 Dothideomycetes genomes: a test case for predicting lifestyles and emergence of pathogens.</title>
        <authorList>
            <person name="Haridas S."/>
            <person name="Albert R."/>
            <person name="Binder M."/>
            <person name="Bloem J."/>
            <person name="Labutti K."/>
            <person name="Salamov A."/>
            <person name="Andreopoulos B."/>
            <person name="Baker S."/>
            <person name="Barry K."/>
            <person name="Bills G."/>
            <person name="Bluhm B."/>
            <person name="Cannon C."/>
            <person name="Castanera R."/>
            <person name="Culley D."/>
            <person name="Daum C."/>
            <person name="Ezra D."/>
            <person name="Gonzalez J."/>
            <person name="Henrissat B."/>
            <person name="Kuo A."/>
            <person name="Liang C."/>
            <person name="Lipzen A."/>
            <person name="Lutzoni F."/>
            <person name="Magnuson J."/>
            <person name="Mondo S."/>
            <person name="Nolan M."/>
            <person name="Ohm R."/>
            <person name="Pangilinan J."/>
            <person name="Park H.-J."/>
            <person name="Ramirez L."/>
            <person name="Alfaro M."/>
            <person name="Sun H."/>
            <person name="Tritt A."/>
            <person name="Yoshinaga Y."/>
            <person name="Zwiers L.-H."/>
            <person name="Turgeon B."/>
            <person name="Goodwin S."/>
            <person name="Spatafora J."/>
            <person name="Crous P."/>
            <person name="Grigoriev I."/>
        </authorList>
    </citation>
    <scope>NUCLEOTIDE SEQUENCE</scope>
    <source>
        <strain evidence="2">ATCC 16933</strain>
    </source>
</reference>
<sequence length="51" mass="6029">MLLPRDIVCEEDQFGNPTRCYRTYSAWDDWARWVVLAVIIVGFFLLFVLCS</sequence>
<gene>
    <name evidence="2" type="ORF">BDY21DRAFT_343790</name>
</gene>
<keyword evidence="3" id="KW-1185">Reference proteome</keyword>
<proteinExistence type="predicted"/>
<evidence type="ECO:0000256" key="1">
    <source>
        <dbReference type="SAM" id="Phobius"/>
    </source>
</evidence>
<organism evidence="2 3">
    <name type="scientific">Lineolata rhizophorae</name>
    <dbReference type="NCBI Taxonomy" id="578093"/>
    <lineage>
        <taxon>Eukaryota</taxon>
        <taxon>Fungi</taxon>
        <taxon>Dikarya</taxon>
        <taxon>Ascomycota</taxon>
        <taxon>Pezizomycotina</taxon>
        <taxon>Dothideomycetes</taxon>
        <taxon>Dothideomycetes incertae sedis</taxon>
        <taxon>Lineolatales</taxon>
        <taxon>Lineolataceae</taxon>
        <taxon>Lineolata</taxon>
    </lineage>
</organism>
<protein>
    <submittedName>
        <fullName evidence="2">Uncharacterized protein</fullName>
    </submittedName>
</protein>
<keyword evidence="1" id="KW-0812">Transmembrane</keyword>
<accession>A0A6A6P098</accession>
<dbReference type="AlphaFoldDB" id="A0A6A6P098"/>
<dbReference type="Proteomes" id="UP000799766">
    <property type="component" value="Unassembled WGS sequence"/>
</dbReference>
<keyword evidence="1" id="KW-0472">Membrane</keyword>
<name>A0A6A6P098_9PEZI</name>
<feature type="transmembrane region" description="Helical" evidence="1">
    <location>
        <begin position="30"/>
        <end position="50"/>
    </location>
</feature>
<dbReference type="OrthoDB" id="3556830at2759"/>
<evidence type="ECO:0000313" key="2">
    <source>
        <dbReference type="EMBL" id="KAF2457420.1"/>
    </source>
</evidence>
<dbReference type="EMBL" id="MU001680">
    <property type="protein sequence ID" value="KAF2457420.1"/>
    <property type="molecule type" value="Genomic_DNA"/>
</dbReference>